<accession>A0A7Y0DVX1</accession>
<dbReference type="RefSeq" id="WP_169020656.1">
    <property type="nucleotide sequence ID" value="NZ_JABBMT010000020.1"/>
</dbReference>
<dbReference type="Proteomes" id="UP000570493">
    <property type="component" value="Unassembled WGS sequence"/>
</dbReference>
<feature type="chain" id="PRO_5030511453" description="Lipoprotein" evidence="1">
    <location>
        <begin position="21"/>
        <end position="484"/>
    </location>
</feature>
<comment type="caution">
    <text evidence="2">The sequence shown here is derived from an EMBL/GenBank/DDBJ whole genome shotgun (WGS) entry which is preliminary data.</text>
</comment>
<sequence>MRLLLFIVLCLLLCGCTASTGDISIYSVAPDKKLIPPLVAAKELYSADGMIYKTDEAHALSGDDTFSIYLTDTYLRYLPDIGGDNEVLIVAEFEEVVTGTSSDTITKILGPYDSIADATKAPFFHKALYGPKRMESDLLSIKLKIYEYDLDENDKAGSIIDFIATAGEALSLSNPVTAQEIKVAKEVAKSVTGTNDNDLVLQLDLDFVAGNSLYKHTGNKNVNVLPLKAGEIVLIKKEVCAIGRCYDYFSKEEGIRNPVGYATDILLSPITAMTIGLTDTPAGSSLSDVEPQTLEVRSKGLVHKSKSDESPEKVNYFTDKTWLRLSILKGGDPSLWEKRKLLSPIEAAINELLKSSTGIKSDNLTAPIASLNKAKKQLVEMKQGGIKLVSNNSSNNTQYILQGETSGVICLDIPTRFKLTHALPLLDGSPQQELPSYNKYKCYKVMPSVKAQPFKKGTLYFQINYTVNDVLKSHIATVKVVDEL</sequence>
<dbReference type="PROSITE" id="PS51257">
    <property type="entry name" value="PROKAR_LIPOPROTEIN"/>
    <property type="match status" value="1"/>
</dbReference>
<evidence type="ECO:0000313" key="3">
    <source>
        <dbReference type="Proteomes" id="UP000570493"/>
    </source>
</evidence>
<proteinExistence type="predicted"/>
<dbReference type="AlphaFoldDB" id="A0A7Y0DVX1"/>
<evidence type="ECO:0000313" key="2">
    <source>
        <dbReference type="EMBL" id="NMM41686.1"/>
    </source>
</evidence>
<gene>
    <name evidence="2" type="ORF">HHO47_12860</name>
</gene>
<feature type="signal peptide" evidence="1">
    <location>
        <begin position="1"/>
        <end position="20"/>
    </location>
</feature>
<keyword evidence="3" id="KW-1185">Reference proteome</keyword>
<dbReference type="EMBL" id="JABBMT010000020">
    <property type="protein sequence ID" value="NMM41686.1"/>
    <property type="molecule type" value="Genomic_DNA"/>
</dbReference>
<evidence type="ECO:0008006" key="4">
    <source>
        <dbReference type="Google" id="ProtNLM"/>
    </source>
</evidence>
<keyword evidence="1" id="KW-0732">Signal</keyword>
<reference evidence="2" key="1">
    <citation type="submission" date="2020-04" db="EMBL/GenBank/DDBJ databases">
        <title>Genome Sequencing for Pseudoaltermonas arctica.</title>
        <authorList>
            <person name="Elkins N.S."/>
        </authorList>
    </citation>
    <scope>NUCLEOTIDE SEQUENCE [LARGE SCALE GENOMIC DNA]</scope>
    <source>
        <strain evidence="2">NEC-BIFX-2020_0012</strain>
    </source>
</reference>
<name>A0A7Y0DVX1_9GAMM</name>
<protein>
    <recommendedName>
        <fullName evidence="4">Lipoprotein</fullName>
    </recommendedName>
</protein>
<evidence type="ECO:0000256" key="1">
    <source>
        <dbReference type="SAM" id="SignalP"/>
    </source>
</evidence>
<organism evidence="2 3">
    <name type="scientific">Pseudoalteromonas arctica</name>
    <dbReference type="NCBI Taxonomy" id="394751"/>
    <lineage>
        <taxon>Bacteria</taxon>
        <taxon>Pseudomonadati</taxon>
        <taxon>Pseudomonadota</taxon>
        <taxon>Gammaproteobacteria</taxon>
        <taxon>Alteromonadales</taxon>
        <taxon>Pseudoalteromonadaceae</taxon>
        <taxon>Pseudoalteromonas</taxon>
    </lineage>
</organism>